<evidence type="ECO:0008006" key="4">
    <source>
        <dbReference type="Google" id="ProtNLM"/>
    </source>
</evidence>
<protein>
    <recommendedName>
        <fullName evidence="4">Metallo-beta-lactamase domain-containing protein</fullName>
    </recommendedName>
</protein>
<sequence length="277" mass="31608">MLNKIDFSQIKITSYHYYIFIMVLLCLYYVLRVYYFSPYYNKDLIVFLSVGTGDSILIKSKNDILLLDGGPSSFSTNSIYKYTENRKPSTYISSHTHSDHISGLVHALESSTFYDLFIPMVFNGTFESQKLKYTYNKGIKSSLVANDVLHVGNFNIKVIWPNSNCVSEDYNYCSLVLLVRHILGQSVLLTSDSPNKAQKLYYHQLNDVDYIKVPHQGSVYSLFPDLLKTVSPSNAIISVGENTYGHPHQKVVDYYNNQGINVYRTDEVGDVVLMFGK</sequence>
<evidence type="ECO:0000256" key="1">
    <source>
        <dbReference type="SAM" id="Phobius"/>
    </source>
</evidence>
<evidence type="ECO:0000313" key="2">
    <source>
        <dbReference type="EMBL" id="PIR43886.1"/>
    </source>
</evidence>
<dbReference type="Gene3D" id="3.60.15.10">
    <property type="entry name" value="Ribonuclease Z/Hydroxyacylglutathione hydrolase-like"/>
    <property type="match status" value="1"/>
</dbReference>
<keyword evidence="1" id="KW-1133">Transmembrane helix</keyword>
<keyword evidence="1" id="KW-0472">Membrane</keyword>
<dbReference type="AlphaFoldDB" id="A0A2H0RBZ1"/>
<dbReference type="InterPro" id="IPR036866">
    <property type="entry name" value="RibonucZ/Hydroxyglut_hydro"/>
</dbReference>
<name>A0A2H0RBZ1_UNCKA</name>
<dbReference type="SUPFAM" id="SSF56281">
    <property type="entry name" value="Metallo-hydrolase/oxidoreductase"/>
    <property type="match status" value="1"/>
</dbReference>
<keyword evidence="1" id="KW-0812">Transmembrane</keyword>
<reference evidence="2 3" key="1">
    <citation type="submission" date="2017-09" db="EMBL/GenBank/DDBJ databases">
        <title>Depth-based differentiation of microbial function through sediment-hosted aquifers and enrichment of novel symbionts in the deep terrestrial subsurface.</title>
        <authorList>
            <person name="Probst A.J."/>
            <person name="Ladd B."/>
            <person name="Jarett J.K."/>
            <person name="Geller-Mcgrath D.E."/>
            <person name="Sieber C.M."/>
            <person name="Emerson J.B."/>
            <person name="Anantharaman K."/>
            <person name="Thomas B.C."/>
            <person name="Malmstrom R."/>
            <person name="Stieglmeier M."/>
            <person name="Klingl A."/>
            <person name="Woyke T."/>
            <person name="Ryan C.M."/>
            <person name="Banfield J.F."/>
        </authorList>
    </citation>
    <scope>NUCLEOTIDE SEQUENCE [LARGE SCALE GENOMIC DNA]</scope>
    <source>
        <strain evidence="2">CG10_big_fil_rev_8_21_14_0_10_32_10</strain>
    </source>
</reference>
<dbReference type="PANTHER" id="PTHR30619">
    <property type="entry name" value="DNA INTERNALIZATION/COMPETENCE PROTEIN COMEC/REC2"/>
    <property type="match status" value="1"/>
</dbReference>
<dbReference type="PANTHER" id="PTHR30619:SF1">
    <property type="entry name" value="RECOMBINATION PROTEIN 2"/>
    <property type="match status" value="1"/>
</dbReference>
<dbReference type="EMBL" id="PCXU01000005">
    <property type="protein sequence ID" value="PIR43886.1"/>
    <property type="molecule type" value="Genomic_DNA"/>
</dbReference>
<proteinExistence type="predicted"/>
<comment type="caution">
    <text evidence="2">The sequence shown here is derived from an EMBL/GenBank/DDBJ whole genome shotgun (WGS) entry which is preliminary data.</text>
</comment>
<dbReference type="Proteomes" id="UP000230214">
    <property type="component" value="Unassembled WGS sequence"/>
</dbReference>
<dbReference type="InterPro" id="IPR052159">
    <property type="entry name" value="Competence_DNA_uptake"/>
</dbReference>
<gene>
    <name evidence="2" type="ORF">COV24_00335</name>
</gene>
<organism evidence="2 3">
    <name type="scientific">candidate division WWE3 bacterium CG10_big_fil_rev_8_21_14_0_10_32_10</name>
    <dbReference type="NCBI Taxonomy" id="1975090"/>
    <lineage>
        <taxon>Bacteria</taxon>
        <taxon>Katanobacteria</taxon>
    </lineage>
</organism>
<feature type="transmembrane region" description="Helical" evidence="1">
    <location>
        <begin position="15"/>
        <end position="35"/>
    </location>
</feature>
<accession>A0A2H0RBZ1</accession>
<evidence type="ECO:0000313" key="3">
    <source>
        <dbReference type="Proteomes" id="UP000230214"/>
    </source>
</evidence>